<dbReference type="PATRIC" id="fig|1389415.4.peg.3915"/>
<gene>
    <name evidence="1" type="ORF">O185_19545</name>
</gene>
<protein>
    <submittedName>
        <fullName evidence="1">Uncharacterized protein</fullName>
    </submittedName>
</protein>
<comment type="caution">
    <text evidence="1">The sequence shown here is derived from an EMBL/GenBank/DDBJ whole genome shotgun (WGS) entry which is preliminary data.</text>
</comment>
<sequence length="97" mass="11390">MNFPLTNNHDMVAELNWIYPHLERIDLLLQRYYYQKRDWFDSLPESFLLTEDEVDQRLAEPQGIPHWLKTNNIVGNAETDGNSTSGALSLLIERNRS</sequence>
<reference evidence="1 2" key="1">
    <citation type="submission" date="2013-10" db="EMBL/GenBank/DDBJ databases">
        <title>Whole Genome Shotgun Sequence of Photorhabdus temperata J3.</title>
        <authorList>
            <person name="Park G.-S."/>
            <person name="Hong S.-J."/>
            <person name="Shin J.-H."/>
        </authorList>
    </citation>
    <scope>NUCLEOTIDE SEQUENCE [LARGE SCALE GENOMIC DNA]</scope>
    <source>
        <strain evidence="1 2">J3</strain>
    </source>
</reference>
<dbReference type="EMBL" id="AXDT01000193">
    <property type="protein sequence ID" value="ERT11508.1"/>
    <property type="molecule type" value="Genomic_DNA"/>
</dbReference>
<dbReference type="RefSeq" id="WP_023045801.1">
    <property type="nucleotide sequence ID" value="NZ_AXDT01000193.1"/>
</dbReference>
<evidence type="ECO:0000313" key="2">
    <source>
        <dbReference type="Proteomes" id="UP000017133"/>
    </source>
</evidence>
<name>U7QUG5_PHOTE</name>
<proteinExistence type="predicted"/>
<dbReference type="Proteomes" id="UP000017133">
    <property type="component" value="Unassembled WGS sequence"/>
</dbReference>
<organism evidence="1 2">
    <name type="scientific">Photorhabdus temperata J3</name>
    <dbReference type="NCBI Taxonomy" id="1389415"/>
    <lineage>
        <taxon>Bacteria</taxon>
        <taxon>Pseudomonadati</taxon>
        <taxon>Pseudomonadota</taxon>
        <taxon>Gammaproteobacteria</taxon>
        <taxon>Enterobacterales</taxon>
        <taxon>Morganellaceae</taxon>
        <taxon>Photorhabdus</taxon>
    </lineage>
</organism>
<dbReference type="AlphaFoldDB" id="U7QUG5"/>
<keyword evidence="2" id="KW-1185">Reference proteome</keyword>
<accession>U7QUG5</accession>
<evidence type="ECO:0000313" key="1">
    <source>
        <dbReference type="EMBL" id="ERT11508.1"/>
    </source>
</evidence>